<dbReference type="EMBL" id="CAKKNT010000030">
    <property type="protein sequence ID" value="CAH0419266.1"/>
    <property type="molecule type" value="Genomic_DNA"/>
</dbReference>
<protein>
    <submittedName>
        <fullName evidence="2">Uncharacterized protein</fullName>
    </submittedName>
</protein>
<organism evidence="2 3">
    <name type="scientific">Periweissella ghanensis</name>
    <dbReference type="NCBI Taxonomy" id="467997"/>
    <lineage>
        <taxon>Bacteria</taxon>
        <taxon>Bacillati</taxon>
        <taxon>Bacillota</taxon>
        <taxon>Bacilli</taxon>
        <taxon>Lactobacillales</taxon>
        <taxon>Lactobacillaceae</taxon>
        <taxon>Periweissella</taxon>
    </lineage>
</organism>
<comment type="caution">
    <text evidence="2">The sequence shown here is derived from an EMBL/GenBank/DDBJ whole genome shotgun (WGS) entry which is preliminary data.</text>
</comment>
<keyword evidence="1" id="KW-0812">Transmembrane</keyword>
<keyword evidence="3" id="KW-1185">Reference proteome</keyword>
<name>A0ABN8BR22_9LACO</name>
<dbReference type="RefSeq" id="WP_230099308.1">
    <property type="nucleotide sequence ID" value="NZ_CAKKNT010000030.1"/>
</dbReference>
<evidence type="ECO:0000256" key="1">
    <source>
        <dbReference type="SAM" id="Phobius"/>
    </source>
</evidence>
<sequence>MIPWINHLEWGSVPDWFSAIGTVGAIAISLSAPYVMRGKVKVNIENILSKSTGQFVGIKVSGINYKERPINVFKIGIDLRKISHKKQILLLSNEIDFDGCILHQMEKVGSGINAIELYHYLNLIIDDRMQRSKVRKIIEKSCGNSFVGRFILKSRLFNYKTVKVRGYIQDMTGRSFLGKSFPINMDGLKAAISRENNEMTKQKFDESIFDTTKISDERYLNTK</sequence>
<proteinExistence type="predicted"/>
<feature type="transmembrane region" description="Helical" evidence="1">
    <location>
        <begin position="16"/>
        <end position="36"/>
    </location>
</feature>
<evidence type="ECO:0000313" key="2">
    <source>
        <dbReference type="EMBL" id="CAH0419266.1"/>
    </source>
</evidence>
<dbReference type="Proteomes" id="UP000789719">
    <property type="component" value="Unassembled WGS sequence"/>
</dbReference>
<keyword evidence="1" id="KW-0472">Membrane</keyword>
<gene>
    <name evidence="2" type="ORF">WGH24286_01713</name>
</gene>
<keyword evidence="1" id="KW-1133">Transmembrane helix</keyword>
<reference evidence="2 3" key="1">
    <citation type="submission" date="2021-11" db="EMBL/GenBank/DDBJ databases">
        <authorList>
            <person name="Depoorter E."/>
        </authorList>
    </citation>
    <scope>NUCLEOTIDE SEQUENCE [LARGE SCALE GENOMIC DNA]</scope>
    <source>
        <strain evidence="2 3">LMG 24286</strain>
    </source>
</reference>
<evidence type="ECO:0000313" key="3">
    <source>
        <dbReference type="Proteomes" id="UP000789719"/>
    </source>
</evidence>
<accession>A0ABN8BR22</accession>